<dbReference type="InterPro" id="IPR052168">
    <property type="entry name" value="Cytochrome_b561_oxidase"/>
</dbReference>
<dbReference type="Proteomes" id="UP000198885">
    <property type="component" value="Unassembled WGS sequence"/>
</dbReference>
<feature type="transmembrane region" description="Helical" evidence="13">
    <location>
        <begin position="23"/>
        <end position="44"/>
    </location>
</feature>
<feature type="transmembrane region" description="Helical" evidence="13">
    <location>
        <begin position="153"/>
        <end position="176"/>
    </location>
</feature>
<sequence>MLPRMTVAESAPQSHGYRTPARVLHWLTAVLVLATLPVGQVMVIDGLPRALQNTLFIFHKNVGVVILLLVLARLAYRAARRAPPLPDTLPRWQAIAAKATHWLLYGLLIVMAVSGYIRVEAGDFPIELLDALGIPPLVPVNKALAESAQSVHYFVRLAVFALVALHVLAALHHGLWRRDGVFRRMWPPVVRSGR</sequence>
<evidence type="ECO:0000256" key="11">
    <source>
        <dbReference type="ARBA" id="ARBA00023136"/>
    </source>
</evidence>
<dbReference type="SUPFAM" id="SSF81342">
    <property type="entry name" value="Transmembrane di-heme cytochromes"/>
    <property type="match status" value="1"/>
</dbReference>
<dbReference type="STRING" id="641238.SAMN04490244_111107"/>
<dbReference type="PANTHER" id="PTHR30529">
    <property type="entry name" value="CYTOCHROME B561"/>
    <property type="match status" value="1"/>
</dbReference>
<evidence type="ECO:0000256" key="5">
    <source>
        <dbReference type="ARBA" id="ARBA00022617"/>
    </source>
</evidence>
<feature type="transmembrane region" description="Helical" evidence="13">
    <location>
        <begin position="102"/>
        <end position="119"/>
    </location>
</feature>
<evidence type="ECO:0000256" key="2">
    <source>
        <dbReference type="ARBA" id="ARBA00004651"/>
    </source>
</evidence>
<reference evidence="15 16" key="1">
    <citation type="submission" date="2016-10" db="EMBL/GenBank/DDBJ databases">
        <authorList>
            <person name="de Groot N.N."/>
        </authorList>
    </citation>
    <scope>NUCLEOTIDE SEQUENCE [LARGE SCALE GENOMIC DNA]</scope>
    <source>
        <strain evidence="15 16">DSM 23042</strain>
    </source>
</reference>
<keyword evidence="11 13" id="KW-0472">Membrane</keyword>
<evidence type="ECO:0000256" key="12">
    <source>
        <dbReference type="ARBA" id="ARBA00037975"/>
    </source>
</evidence>
<keyword evidence="7" id="KW-0479">Metal-binding</keyword>
<dbReference type="GO" id="GO:0020037">
    <property type="term" value="F:heme binding"/>
    <property type="evidence" value="ECO:0007669"/>
    <property type="project" value="TreeGrafter"/>
</dbReference>
<evidence type="ECO:0000256" key="1">
    <source>
        <dbReference type="ARBA" id="ARBA00001970"/>
    </source>
</evidence>
<dbReference type="AlphaFoldDB" id="A0A1H9WLQ6"/>
<evidence type="ECO:0000256" key="9">
    <source>
        <dbReference type="ARBA" id="ARBA00022989"/>
    </source>
</evidence>
<evidence type="ECO:0000313" key="15">
    <source>
        <dbReference type="EMBL" id="SES34761.1"/>
    </source>
</evidence>
<organism evidence="15 16">
    <name type="scientific">Tranquillimonas rosea</name>
    <dbReference type="NCBI Taxonomy" id="641238"/>
    <lineage>
        <taxon>Bacteria</taxon>
        <taxon>Pseudomonadati</taxon>
        <taxon>Pseudomonadota</taxon>
        <taxon>Alphaproteobacteria</taxon>
        <taxon>Rhodobacterales</taxon>
        <taxon>Roseobacteraceae</taxon>
        <taxon>Tranquillimonas</taxon>
    </lineage>
</organism>
<keyword evidence="6 13" id="KW-0812">Transmembrane</keyword>
<keyword evidence="10" id="KW-0408">Iron</keyword>
<evidence type="ECO:0000256" key="6">
    <source>
        <dbReference type="ARBA" id="ARBA00022692"/>
    </source>
</evidence>
<dbReference type="PANTHER" id="PTHR30529:SF6">
    <property type="entry name" value="BLL0291 PROTEIN"/>
    <property type="match status" value="1"/>
</dbReference>
<evidence type="ECO:0000256" key="4">
    <source>
        <dbReference type="ARBA" id="ARBA00022475"/>
    </source>
</evidence>
<dbReference type="InterPro" id="IPR016174">
    <property type="entry name" value="Di-haem_cyt_TM"/>
</dbReference>
<dbReference type="Gene3D" id="1.20.950.20">
    <property type="entry name" value="Transmembrane di-heme cytochromes, Chain C"/>
    <property type="match status" value="1"/>
</dbReference>
<name>A0A1H9WLQ6_9RHOB</name>
<gene>
    <name evidence="15" type="ORF">SAMN04490244_111107</name>
</gene>
<dbReference type="GO" id="GO:0009055">
    <property type="term" value="F:electron transfer activity"/>
    <property type="evidence" value="ECO:0007669"/>
    <property type="project" value="InterPro"/>
</dbReference>
<comment type="similarity">
    <text evidence="12">Belongs to the cytochrome b561 family.</text>
</comment>
<dbReference type="GO" id="GO:0022904">
    <property type="term" value="P:respiratory electron transport chain"/>
    <property type="evidence" value="ECO:0007669"/>
    <property type="project" value="InterPro"/>
</dbReference>
<dbReference type="EMBL" id="FOGU01000011">
    <property type="protein sequence ID" value="SES34761.1"/>
    <property type="molecule type" value="Genomic_DNA"/>
</dbReference>
<dbReference type="Pfam" id="PF01292">
    <property type="entry name" value="Ni_hydr_CYTB"/>
    <property type="match status" value="1"/>
</dbReference>
<dbReference type="GO" id="GO:0046872">
    <property type="term" value="F:metal ion binding"/>
    <property type="evidence" value="ECO:0007669"/>
    <property type="project" value="UniProtKB-KW"/>
</dbReference>
<evidence type="ECO:0000256" key="7">
    <source>
        <dbReference type="ARBA" id="ARBA00022723"/>
    </source>
</evidence>
<feature type="domain" description="Cytochrome b561 bacterial/Ni-hydrogenase" evidence="14">
    <location>
        <begin position="17"/>
        <end position="187"/>
    </location>
</feature>
<dbReference type="InterPro" id="IPR011577">
    <property type="entry name" value="Cyt_b561_bac/Ni-Hgenase"/>
</dbReference>
<accession>A0A1H9WLQ6</accession>
<evidence type="ECO:0000256" key="8">
    <source>
        <dbReference type="ARBA" id="ARBA00022982"/>
    </source>
</evidence>
<evidence type="ECO:0000256" key="3">
    <source>
        <dbReference type="ARBA" id="ARBA00022448"/>
    </source>
</evidence>
<keyword evidence="8" id="KW-0249">Electron transport</keyword>
<keyword evidence="3" id="KW-0813">Transport</keyword>
<evidence type="ECO:0000259" key="14">
    <source>
        <dbReference type="Pfam" id="PF01292"/>
    </source>
</evidence>
<keyword evidence="5" id="KW-0349">Heme</keyword>
<protein>
    <submittedName>
        <fullName evidence="15">Cytochrome b561</fullName>
    </submittedName>
</protein>
<evidence type="ECO:0000256" key="13">
    <source>
        <dbReference type="SAM" id="Phobius"/>
    </source>
</evidence>
<comment type="subcellular location">
    <subcellularLocation>
        <location evidence="2">Cell membrane</location>
        <topology evidence="2">Multi-pass membrane protein</topology>
    </subcellularLocation>
</comment>
<comment type="cofactor">
    <cofactor evidence="1">
        <name>heme b</name>
        <dbReference type="ChEBI" id="CHEBI:60344"/>
    </cofactor>
</comment>
<keyword evidence="16" id="KW-1185">Reference proteome</keyword>
<evidence type="ECO:0000256" key="10">
    <source>
        <dbReference type="ARBA" id="ARBA00023004"/>
    </source>
</evidence>
<evidence type="ECO:0000313" key="16">
    <source>
        <dbReference type="Proteomes" id="UP000198885"/>
    </source>
</evidence>
<feature type="transmembrane region" description="Helical" evidence="13">
    <location>
        <begin position="56"/>
        <end position="76"/>
    </location>
</feature>
<keyword evidence="9 13" id="KW-1133">Transmembrane helix</keyword>
<proteinExistence type="inferred from homology"/>
<dbReference type="GO" id="GO:0005886">
    <property type="term" value="C:plasma membrane"/>
    <property type="evidence" value="ECO:0007669"/>
    <property type="project" value="UniProtKB-SubCell"/>
</dbReference>
<keyword evidence="4" id="KW-1003">Cell membrane</keyword>